<dbReference type="Pfam" id="PF00679">
    <property type="entry name" value="EFG_C"/>
    <property type="match status" value="1"/>
</dbReference>
<dbReference type="InterPro" id="IPR047043">
    <property type="entry name" value="BipA_III"/>
</dbReference>
<dbReference type="Gene3D" id="3.30.70.240">
    <property type="match status" value="1"/>
</dbReference>
<dbReference type="EMBL" id="VSIV01000337">
    <property type="protein sequence ID" value="TYB32503.1"/>
    <property type="molecule type" value="Genomic_DNA"/>
</dbReference>
<comment type="catalytic activity">
    <reaction evidence="2">
        <text>GTP + H2O = GDP + phosphate + H(+)</text>
        <dbReference type="Rhea" id="RHEA:19669"/>
        <dbReference type="ChEBI" id="CHEBI:15377"/>
        <dbReference type="ChEBI" id="CHEBI:15378"/>
        <dbReference type="ChEBI" id="CHEBI:37565"/>
        <dbReference type="ChEBI" id="CHEBI:43474"/>
        <dbReference type="ChEBI" id="CHEBI:58189"/>
    </reaction>
</comment>
<dbReference type="FunFam" id="2.40.50.250:FF:000001">
    <property type="entry name" value="GTP-binding protein TypA"/>
    <property type="match status" value="1"/>
</dbReference>
<evidence type="ECO:0000259" key="3">
    <source>
        <dbReference type="PROSITE" id="PS51722"/>
    </source>
</evidence>
<organism evidence="4 5">
    <name type="scientific">Flexistipes sinusarabici</name>
    <dbReference type="NCBI Taxonomy" id="2352"/>
    <lineage>
        <taxon>Bacteria</taxon>
        <taxon>Pseudomonadati</taxon>
        <taxon>Deferribacterota</taxon>
        <taxon>Deferribacteres</taxon>
        <taxon>Deferribacterales</taxon>
        <taxon>Flexistipitaceae</taxon>
        <taxon>Flexistipes</taxon>
    </lineage>
</organism>
<dbReference type="GO" id="GO:0019843">
    <property type="term" value="F:rRNA binding"/>
    <property type="evidence" value="ECO:0007669"/>
    <property type="project" value="UniProtKB-KW"/>
</dbReference>
<dbReference type="NCBIfam" id="TIGR00231">
    <property type="entry name" value="small_GTP"/>
    <property type="match status" value="1"/>
</dbReference>
<dbReference type="GO" id="GO:0000027">
    <property type="term" value="P:ribosomal large subunit assembly"/>
    <property type="evidence" value="ECO:0007669"/>
    <property type="project" value="UniProtKB-UniRule"/>
</dbReference>
<keyword evidence="2" id="KW-0690">Ribosome biogenesis</keyword>
<keyword evidence="2" id="KW-0820">tRNA-binding</keyword>
<dbReference type="PANTHER" id="PTHR42908:SF8">
    <property type="entry name" value="TR-TYPE G DOMAIN-CONTAINING PROTEIN"/>
    <property type="match status" value="1"/>
</dbReference>
<dbReference type="InterPro" id="IPR048876">
    <property type="entry name" value="BipA_C"/>
</dbReference>
<dbReference type="Gene3D" id="3.30.70.870">
    <property type="entry name" value="Elongation Factor G (Translational Gtpase), domain 3"/>
    <property type="match status" value="1"/>
</dbReference>
<dbReference type="Gene3D" id="2.40.30.10">
    <property type="entry name" value="Translation factors"/>
    <property type="match status" value="1"/>
</dbReference>
<dbReference type="PRINTS" id="PR00315">
    <property type="entry name" value="ELONGATNFCT"/>
</dbReference>
<dbReference type="CDD" id="cd16263">
    <property type="entry name" value="BipA_III"/>
    <property type="match status" value="1"/>
</dbReference>
<evidence type="ECO:0000313" key="5">
    <source>
        <dbReference type="Proteomes" id="UP000323337"/>
    </source>
</evidence>
<protein>
    <recommendedName>
        <fullName evidence="2">Large ribosomal subunit assembly factor BipA</fullName>
        <ecNumber evidence="2">3.6.5.-</ecNumber>
    </recommendedName>
    <alternativeName>
        <fullName evidence="2">GTP-binding protein BipA</fullName>
    </alternativeName>
</protein>
<dbReference type="Pfam" id="PF00009">
    <property type="entry name" value="GTP_EFTU"/>
    <property type="match status" value="1"/>
</dbReference>
<dbReference type="InterPro" id="IPR042116">
    <property type="entry name" value="TypA/BipA_C"/>
</dbReference>
<dbReference type="GO" id="GO:0043022">
    <property type="term" value="F:ribosome binding"/>
    <property type="evidence" value="ECO:0007669"/>
    <property type="project" value="UniProtKB-UniRule"/>
</dbReference>
<dbReference type="CDD" id="cd03710">
    <property type="entry name" value="BipA_TypA_C"/>
    <property type="match status" value="1"/>
</dbReference>
<keyword evidence="2" id="KW-0378">Hydrolase</keyword>
<dbReference type="PROSITE" id="PS00301">
    <property type="entry name" value="G_TR_1"/>
    <property type="match status" value="1"/>
</dbReference>
<dbReference type="CDD" id="cd01891">
    <property type="entry name" value="TypA_BipA"/>
    <property type="match status" value="1"/>
</dbReference>
<dbReference type="GO" id="GO:0000049">
    <property type="term" value="F:tRNA binding"/>
    <property type="evidence" value="ECO:0007669"/>
    <property type="project" value="UniProtKB-KW"/>
</dbReference>
<dbReference type="InterPro" id="IPR027417">
    <property type="entry name" value="P-loop_NTPase"/>
</dbReference>
<comment type="function">
    <text evidence="2">A 50S ribosomal subunit assembly protein with GTPase activity, required for 50S subunit assembly at low temperatures, may also play a role in translation. Binds GTP and analogs. Binds the 70S ribosome between the 30S and 50S subunits, in a similar position as ribosome-bound EF-G; it contacts a number of ribosomal proteins, both rRNAs and the A-site tRNA.</text>
</comment>
<dbReference type="FunFam" id="3.40.50.300:FF:000055">
    <property type="entry name" value="GTP-binding protein TypA"/>
    <property type="match status" value="1"/>
</dbReference>
<dbReference type="SUPFAM" id="SSF54980">
    <property type="entry name" value="EF-G C-terminal domain-like"/>
    <property type="match status" value="2"/>
</dbReference>
<keyword evidence="2" id="KW-0694">RNA-binding</keyword>
<dbReference type="GO" id="GO:1990904">
    <property type="term" value="C:ribonucleoprotein complex"/>
    <property type="evidence" value="ECO:0007669"/>
    <property type="project" value="TreeGrafter"/>
</dbReference>
<dbReference type="InterPro" id="IPR004161">
    <property type="entry name" value="EFTu-like_2"/>
</dbReference>
<dbReference type="AlphaFoldDB" id="A0A5D0MLM8"/>
<sequence>MSNRKVNEKIRNIAIIAHVDHGKTSLVDSLFKHSGLFRENQDVDDRIMDNMDLEKERGITIAAKNCSVFWNDVKINIIDTPGHADFGGEVERALSMADGAILLVDASEGPLPQTRFVLQKAFAAGLKMMVVVNKIDRKDARVDEVLDEIYELFFDLDANDEQIEFPVVYAVGRDGIVKNEMDEPDGNMGILLDKIIDEMPGAEYESDKILQILVSDLGYSDYLGRLAIGKIFNGTINNNEQLVCIGAGGEIKPLRVSKLQAYEGLSLKEVSRAEMGDIVLISGADEIRIGDTISKKDAPKALKRIKVDEPTVSMKFIANTSPMAGKEGSIVQASKIYERLYKETLRNVAIRLEETDDKDAFLVKGRGEFQLAILIETMRREGFELSVGRPEVIVKKDANGKVLEPVEHLFVDCDESFVGVVTEKLSLRKARMANLVNRGSGRVRIEFYIPSRGLIGYRDEFLSDTKGTGVLNSYLHDYEEFKGDIPTRFTGSIVADRRGKAVPYALFHLEPRGRLFITPGTEIYEGMIIGEYNKAGDLDVNACKEKKLTNVRAAGKDDNILLKPVSPLTLEQAIHFIAEDEMVEVTPQSIRLRKSFLPFQERQTLKSRKLNNN</sequence>
<dbReference type="SUPFAM" id="SSF52540">
    <property type="entry name" value="P-loop containing nucleoside triphosphate hydrolases"/>
    <property type="match status" value="1"/>
</dbReference>
<comment type="subcellular location">
    <subcellularLocation>
        <location evidence="2">Cytoplasm</location>
    </subcellularLocation>
    <text evidence="2">Binds to ribosomes.</text>
</comment>
<dbReference type="FunFam" id="3.30.70.870:FF:000003">
    <property type="entry name" value="GTP-binding protein TypA"/>
    <property type="match status" value="1"/>
</dbReference>
<dbReference type="EC" id="3.6.5.-" evidence="2"/>
<dbReference type="InterPro" id="IPR000640">
    <property type="entry name" value="EFG_V-like"/>
</dbReference>
<dbReference type="InterPro" id="IPR009000">
    <property type="entry name" value="Transl_B-barrel_sf"/>
</dbReference>
<dbReference type="RefSeq" id="WP_303701985.1">
    <property type="nucleotide sequence ID" value="NZ_VSIV01000337.1"/>
</dbReference>
<dbReference type="PANTHER" id="PTHR42908">
    <property type="entry name" value="TRANSLATION ELONGATION FACTOR-RELATED"/>
    <property type="match status" value="1"/>
</dbReference>
<dbReference type="NCBIfam" id="TIGR01394">
    <property type="entry name" value="TypA_BipA"/>
    <property type="match status" value="1"/>
</dbReference>
<reference evidence="4 5" key="1">
    <citation type="submission" date="2019-08" db="EMBL/GenBank/DDBJ databases">
        <title>Genomic characterization of a novel candidate phylum (ARYD3) from a high temperature, high salinity tertiary oil reservoir in north central Oklahoma, USA.</title>
        <authorList>
            <person name="Youssef N.H."/>
            <person name="Yadav A."/>
            <person name="Elshahed M.S."/>
        </authorList>
    </citation>
    <scope>NUCLEOTIDE SEQUENCE [LARGE SCALE GENOMIC DNA]</scope>
    <source>
        <strain evidence="4">ARYD1</strain>
    </source>
</reference>
<dbReference type="Pfam" id="PF21018">
    <property type="entry name" value="BipA_C"/>
    <property type="match status" value="1"/>
</dbReference>
<dbReference type="CDD" id="cd03691">
    <property type="entry name" value="BipA_TypA_II"/>
    <property type="match status" value="1"/>
</dbReference>
<feature type="domain" description="Tr-type G" evidence="3">
    <location>
        <begin position="8"/>
        <end position="203"/>
    </location>
</feature>
<feature type="binding site" evidence="2">
    <location>
        <begin position="133"/>
        <end position="136"/>
    </location>
    <ligand>
        <name>GTP</name>
        <dbReference type="ChEBI" id="CHEBI:37565"/>
    </ligand>
</feature>
<evidence type="ECO:0000256" key="1">
    <source>
        <dbReference type="ARBA" id="ARBA00023134"/>
    </source>
</evidence>
<dbReference type="Gene3D" id="3.40.50.300">
    <property type="entry name" value="P-loop containing nucleotide triphosphate hydrolases"/>
    <property type="match status" value="1"/>
</dbReference>
<dbReference type="Proteomes" id="UP000323337">
    <property type="component" value="Unassembled WGS sequence"/>
</dbReference>
<dbReference type="PROSITE" id="PS51722">
    <property type="entry name" value="G_TR_2"/>
    <property type="match status" value="1"/>
</dbReference>
<dbReference type="GO" id="GO:0003924">
    <property type="term" value="F:GTPase activity"/>
    <property type="evidence" value="ECO:0007669"/>
    <property type="project" value="UniProtKB-UniRule"/>
</dbReference>
<gene>
    <name evidence="4" type="primary">typA</name>
    <name evidence="2" type="synonym">bipA</name>
    <name evidence="4" type="ORF">FXF49_11180</name>
</gene>
<comment type="subunit">
    <text evidence="2">Monomer.</text>
</comment>
<name>A0A5D0MLM8_FLESI</name>
<dbReference type="GO" id="GO:0005525">
    <property type="term" value="F:GTP binding"/>
    <property type="evidence" value="ECO:0007669"/>
    <property type="project" value="UniProtKB-UniRule"/>
</dbReference>
<keyword evidence="1 2" id="KW-0342">GTP-binding</keyword>
<proteinExistence type="inferred from homology"/>
<feature type="binding site" evidence="2">
    <location>
        <begin position="20"/>
        <end position="25"/>
    </location>
    <ligand>
        <name>GTP</name>
        <dbReference type="ChEBI" id="CHEBI:37565"/>
    </ligand>
</feature>
<dbReference type="FunFam" id="3.30.70.240:FF:000002">
    <property type="entry name" value="GTP-binding protein TypA"/>
    <property type="match status" value="1"/>
</dbReference>
<evidence type="ECO:0000313" key="4">
    <source>
        <dbReference type="EMBL" id="TYB32503.1"/>
    </source>
</evidence>
<dbReference type="Pfam" id="PF03144">
    <property type="entry name" value="GTP_EFTU_D2"/>
    <property type="match status" value="1"/>
</dbReference>
<dbReference type="Gene3D" id="2.40.50.250">
    <property type="entry name" value="bipa protein"/>
    <property type="match status" value="1"/>
</dbReference>
<keyword evidence="2" id="KW-0547">Nucleotide-binding</keyword>
<dbReference type="InterPro" id="IPR006298">
    <property type="entry name" value="BipA"/>
</dbReference>
<keyword evidence="2" id="KW-0699">rRNA-binding</keyword>
<dbReference type="SUPFAM" id="SSF50447">
    <property type="entry name" value="Translation proteins"/>
    <property type="match status" value="1"/>
</dbReference>
<dbReference type="InterPro" id="IPR031157">
    <property type="entry name" value="G_TR_CS"/>
</dbReference>
<comment type="similarity">
    <text evidence="2">Belongs to the TRAFAC class translation factor GTPase superfamily. Classic translation factor GTPase family. BipA subfamily.</text>
</comment>
<keyword evidence="2" id="KW-0963">Cytoplasm</keyword>
<dbReference type="HAMAP" id="MF_00849">
    <property type="entry name" value="BipA"/>
    <property type="match status" value="1"/>
</dbReference>
<dbReference type="InterPro" id="IPR000795">
    <property type="entry name" value="T_Tr_GTP-bd_dom"/>
</dbReference>
<dbReference type="InterPro" id="IPR047041">
    <property type="entry name" value="BipA_GTP-bd_dom"/>
</dbReference>
<dbReference type="InterPro" id="IPR005225">
    <property type="entry name" value="Small_GTP-bd"/>
</dbReference>
<dbReference type="SMART" id="SM00838">
    <property type="entry name" value="EFG_C"/>
    <property type="match status" value="1"/>
</dbReference>
<dbReference type="GO" id="GO:0005829">
    <property type="term" value="C:cytosol"/>
    <property type="evidence" value="ECO:0007669"/>
    <property type="project" value="TreeGrafter"/>
</dbReference>
<accession>A0A5D0MLM8</accession>
<comment type="caution">
    <text evidence="4">The sequence shown here is derived from an EMBL/GenBank/DDBJ whole genome shotgun (WGS) entry which is preliminary data.</text>
</comment>
<dbReference type="InterPro" id="IPR035651">
    <property type="entry name" value="BipA_V"/>
</dbReference>
<evidence type="ECO:0000256" key="2">
    <source>
        <dbReference type="HAMAP-Rule" id="MF_00849"/>
    </source>
</evidence>
<dbReference type="InterPro" id="IPR047042">
    <property type="entry name" value="BipA_II"/>
</dbReference>
<dbReference type="InterPro" id="IPR035647">
    <property type="entry name" value="EFG_III/V"/>
</dbReference>